<dbReference type="Pfam" id="PF03372">
    <property type="entry name" value="Exo_endo_phos"/>
    <property type="match status" value="1"/>
</dbReference>
<proteinExistence type="predicted"/>
<keyword evidence="16" id="KW-1185">Reference proteome</keyword>
<evidence type="ECO:0000256" key="13">
    <source>
        <dbReference type="SAM" id="MobiDB-lite"/>
    </source>
</evidence>
<evidence type="ECO:0000256" key="4">
    <source>
        <dbReference type="ARBA" id="ARBA00017870"/>
    </source>
</evidence>
<evidence type="ECO:0000256" key="3">
    <source>
        <dbReference type="ARBA" id="ARBA00004322"/>
    </source>
</evidence>
<keyword evidence="8" id="KW-0378">Hydrolase</keyword>
<dbReference type="GO" id="GO:0005737">
    <property type="term" value="C:cytoplasm"/>
    <property type="evidence" value="ECO:0007669"/>
    <property type="project" value="TreeGrafter"/>
</dbReference>
<keyword evidence="9" id="KW-0460">Magnesium</keyword>
<dbReference type="InterPro" id="IPR051547">
    <property type="entry name" value="TDP2-like"/>
</dbReference>
<dbReference type="GO" id="GO:0004518">
    <property type="term" value="F:nuclease activity"/>
    <property type="evidence" value="ECO:0007669"/>
    <property type="project" value="UniProtKB-KW"/>
</dbReference>
<evidence type="ECO:0000259" key="14">
    <source>
        <dbReference type="Pfam" id="PF03372"/>
    </source>
</evidence>
<keyword evidence="11" id="KW-0539">Nucleus</keyword>
<sequence length="278" mass="32554">MATSESDDQRQRGVHESSYSKNESKRIRVLSWNIDGLDSPTAEKRTYKICEIIKTVNPHVVLLQEVVLETFAILCKKCPEYRIIPGDITGYFVAIMLKIEDLEFIGKSIFPYPFSVFGRNLLTVQCRMKGVPFIFMTSHLESMAPFSYLRRIQLEYCFRRMKRKSANYTVIFGGDMNLRDWELSEMGGIPEGIFDVWEMTGSRSNCEFTWDLLLNTNKKCDSYHKPRYRFDRIYLRDSDPKSVSPVYFELVGLEKLRVYEVFPSDHFGLLTHFDIRCC</sequence>
<feature type="region of interest" description="Disordered" evidence="13">
    <location>
        <begin position="1"/>
        <end position="20"/>
    </location>
</feature>
<evidence type="ECO:0000313" key="16">
    <source>
        <dbReference type="Proteomes" id="UP000005408"/>
    </source>
</evidence>
<evidence type="ECO:0000256" key="12">
    <source>
        <dbReference type="ARBA" id="ARBA00031304"/>
    </source>
</evidence>
<comment type="cofactor">
    <cofactor evidence="1">
        <name>Mn(2+)</name>
        <dbReference type="ChEBI" id="CHEBI:29035"/>
    </cofactor>
</comment>
<organism evidence="15 16">
    <name type="scientific">Magallana gigas</name>
    <name type="common">Pacific oyster</name>
    <name type="synonym">Crassostrea gigas</name>
    <dbReference type="NCBI Taxonomy" id="29159"/>
    <lineage>
        <taxon>Eukaryota</taxon>
        <taxon>Metazoa</taxon>
        <taxon>Spiralia</taxon>
        <taxon>Lophotrochozoa</taxon>
        <taxon>Mollusca</taxon>
        <taxon>Bivalvia</taxon>
        <taxon>Autobranchia</taxon>
        <taxon>Pteriomorphia</taxon>
        <taxon>Ostreida</taxon>
        <taxon>Ostreoidea</taxon>
        <taxon>Ostreidae</taxon>
        <taxon>Magallana</taxon>
    </lineage>
</organism>
<dbReference type="PANTHER" id="PTHR15822:SF4">
    <property type="entry name" value="TYROSYL-DNA PHOSPHODIESTERASE 2"/>
    <property type="match status" value="1"/>
</dbReference>
<dbReference type="SUPFAM" id="SSF56219">
    <property type="entry name" value="DNase I-like"/>
    <property type="match status" value="1"/>
</dbReference>
<dbReference type="GO" id="GO:0046872">
    <property type="term" value="F:metal ion binding"/>
    <property type="evidence" value="ECO:0007669"/>
    <property type="project" value="UniProtKB-KW"/>
</dbReference>
<dbReference type="AlphaFoldDB" id="A0A8W8N8C3"/>
<dbReference type="Gene3D" id="3.60.10.10">
    <property type="entry name" value="Endonuclease/exonuclease/phosphatase"/>
    <property type="match status" value="1"/>
</dbReference>
<reference evidence="15" key="1">
    <citation type="submission" date="2022-08" db="UniProtKB">
        <authorList>
            <consortium name="EnsemblMetazoa"/>
        </authorList>
    </citation>
    <scope>IDENTIFICATION</scope>
    <source>
        <strain evidence="15">05x7-T-G4-1.051#20</strain>
    </source>
</reference>
<comment type="subcellular location">
    <subcellularLocation>
        <location evidence="3">Nucleus</location>
        <location evidence="3">PML body</location>
    </subcellularLocation>
</comment>
<evidence type="ECO:0000256" key="6">
    <source>
        <dbReference type="ARBA" id="ARBA00022723"/>
    </source>
</evidence>
<comment type="cofactor">
    <cofactor evidence="2">
        <name>Mg(2+)</name>
        <dbReference type="ChEBI" id="CHEBI:18420"/>
    </cofactor>
</comment>
<evidence type="ECO:0000313" key="15">
    <source>
        <dbReference type="EnsemblMetazoa" id="G4719.1:cds"/>
    </source>
</evidence>
<evidence type="ECO:0000256" key="2">
    <source>
        <dbReference type="ARBA" id="ARBA00001946"/>
    </source>
</evidence>
<keyword evidence="7" id="KW-0227">DNA damage</keyword>
<dbReference type="PANTHER" id="PTHR15822">
    <property type="entry name" value="TRAF AND TNF RECEPTOR-ASSOCIATED PROTEIN"/>
    <property type="match status" value="1"/>
</dbReference>
<dbReference type="InterPro" id="IPR005135">
    <property type="entry name" value="Endo/exonuclease/phosphatase"/>
</dbReference>
<accession>A0A8W8N8C3</accession>
<dbReference type="GO" id="GO:0070260">
    <property type="term" value="F:5'-tyrosyl-DNA phosphodiesterase activity"/>
    <property type="evidence" value="ECO:0007669"/>
    <property type="project" value="TreeGrafter"/>
</dbReference>
<evidence type="ECO:0000256" key="11">
    <source>
        <dbReference type="ARBA" id="ARBA00023242"/>
    </source>
</evidence>
<dbReference type="GO" id="GO:0003697">
    <property type="term" value="F:single-stranded DNA binding"/>
    <property type="evidence" value="ECO:0007669"/>
    <property type="project" value="TreeGrafter"/>
</dbReference>
<dbReference type="FunFam" id="3.60.10.10:FF:000024">
    <property type="entry name" value="Tyrosyl-DNA phosphodiesterase 2"/>
    <property type="match status" value="1"/>
</dbReference>
<evidence type="ECO:0000256" key="7">
    <source>
        <dbReference type="ARBA" id="ARBA00022763"/>
    </source>
</evidence>
<name>A0A8W8N8C3_MAGGI</name>
<dbReference type="CDD" id="cd09080">
    <property type="entry name" value="TDP2"/>
    <property type="match status" value="1"/>
</dbReference>
<dbReference type="GO" id="GO:0006302">
    <property type="term" value="P:double-strand break repair"/>
    <property type="evidence" value="ECO:0007669"/>
    <property type="project" value="TreeGrafter"/>
</dbReference>
<protein>
    <recommendedName>
        <fullName evidence="4">Tyrosyl-DNA phosphodiesterase 2</fullName>
    </recommendedName>
    <alternativeName>
        <fullName evidence="12">5'-tyrosyl-DNA phosphodiesterase</fullName>
    </alternativeName>
</protein>
<feature type="domain" description="Endonuclease/exonuclease/phosphatase" evidence="14">
    <location>
        <begin position="30"/>
        <end position="266"/>
    </location>
</feature>
<evidence type="ECO:0000256" key="1">
    <source>
        <dbReference type="ARBA" id="ARBA00001936"/>
    </source>
</evidence>
<evidence type="ECO:0000256" key="5">
    <source>
        <dbReference type="ARBA" id="ARBA00022722"/>
    </source>
</evidence>
<evidence type="ECO:0000256" key="9">
    <source>
        <dbReference type="ARBA" id="ARBA00022842"/>
    </source>
</evidence>
<dbReference type="InterPro" id="IPR036691">
    <property type="entry name" value="Endo/exonu/phosph_ase_sf"/>
</dbReference>
<keyword evidence="6" id="KW-0479">Metal-binding</keyword>
<keyword evidence="5" id="KW-0540">Nuclease</keyword>
<evidence type="ECO:0000256" key="8">
    <source>
        <dbReference type="ARBA" id="ARBA00022801"/>
    </source>
</evidence>
<dbReference type="OMA" id="DMMVNDN"/>
<keyword evidence="10" id="KW-0234">DNA repair</keyword>
<dbReference type="Proteomes" id="UP000005408">
    <property type="component" value="Unassembled WGS sequence"/>
</dbReference>
<evidence type="ECO:0000256" key="10">
    <source>
        <dbReference type="ARBA" id="ARBA00023204"/>
    </source>
</evidence>
<dbReference type="OrthoDB" id="9975959at2759"/>
<dbReference type="GO" id="GO:0016605">
    <property type="term" value="C:PML body"/>
    <property type="evidence" value="ECO:0007669"/>
    <property type="project" value="UniProtKB-SubCell"/>
</dbReference>
<dbReference type="EnsemblMetazoa" id="G4719.1">
    <property type="protein sequence ID" value="G4719.1:cds"/>
    <property type="gene ID" value="G4719"/>
</dbReference>